<dbReference type="AlphaFoldDB" id="A0A2T8KQV4"/>
<dbReference type="GO" id="GO:0080019">
    <property type="term" value="F:alcohol-forming very long-chain fatty acyl-CoA reductase activity"/>
    <property type="evidence" value="ECO:0007669"/>
    <property type="project" value="InterPro"/>
</dbReference>
<dbReference type="GO" id="GO:0035336">
    <property type="term" value="P:long-chain fatty-acyl-CoA metabolic process"/>
    <property type="evidence" value="ECO:0007669"/>
    <property type="project" value="TreeGrafter"/>
</dbReference>
<proteinExistence type="predicted"/>
<protein>
    <recommendedName>
        <fullName evidence="1">Fatty acyl-CoA reductase C-terminal domain-containing protein</fullName>
    </recommendedName>
</protein>
<dbReference type="PANTHER" id="PTHR11011:SF110">
    <property type="entry name" value="FATTY ACYL-COA REDUCTASE"/>
    <property type="match status" value="1"/>
</dbReference>
<gene>
    <name evidence="2" type="ORF">PAHAL_2G303300</name>
</gene>
<dbReference type="GO" id="GO:0010345">
    <property type="term" value="P:suberin biosynthetic process"/>
    <property type="evidence" value="ECO:0007669"/>
    <property type="project" value="TreeGrafter"/>
</dbReference>
<dbReference type="EMBL" id="CM008047">
    <property type="protein sequence ID" value="PVH64558.1"/>
    <property type="molecule type" value="Genomic_DNA"/>
</dbReference>
<sequence length="114" mass="13946">MDSFYEHMDRHYKVPLQDMERCGLSTADDHDRYNHLKTEYHFTVAIAELFRPGTFFKRRFDDSNMQRLITMMNDRDRELIPCDTKFINWEKYLMEIHIPSVMDYESREATRARL</sequence>
<dbReference type="InterPro" id="IPR026055">
    <property type="entry name" value="FAR"/>
</dbReference>
<evidence type="ECO:0000313" key="2">
    <source>
        <dbReference type="EMBL" id="PVH64558.1"/>
    </source>
</evidence>
<dbReference type="Proteomes" id="UP000243499">
    <property type="component" value="Chromosome 2"/>
</dbReference>
<organism evidence="2">
    <name type="scientific">Panicum hallii</name>
    <dbReference type="NCBI Taxonomy" id="206008"/>
    <lineage>
        <taxon>Eukaryota</taxon>
        <taxon>Viridiplantae</taxon>
        <taxon>Streptophyta</taxon>
        <taxon>Embryophyta</taxon>
        <taxon>Tracheophyta</taxon>
        <taxon>Spermatophyta</taxon>
        <taxon>Magnoliopsida</taxon>
        <taxon>Liliopsida</taxon>
        <taxon>Poales</taxon>
        <taxon>Poaceae</taxon>
        <taxon>PACMAD clade</taxon>
        <taxon>Panicoideae</taxon>
        <taxon>Panicodae</taxon>
        <taxon>Paniceae</taxon>
        <taxon>Panicinae</taxon>
        <taxon>Panicum</taxon>
        <taxon>Panicum sect. Panicum</taxon>
    </lineage>
</organism>
<dbReference type="PANTHER" id="PTHR11011">
    <property type="entry name" value="MALE STERILITY PROTEIN 2-RELATED"/>
    <property type="match status" value="1"/>
</dbReference>
<dbReference type="InterPro" id="IPR033640">
    <property type="entry name" value="FAR_C"/>
</dbReference>
<evidence type="ECO:0000259" key="1">
    <source>
        <dbReference type="Pfam" id="PF03015"/>
    </source>
</evidence>
<reference evidence="2" key="1">
    <citation type="submission" date="2018-04" db="EMBL/GenBank/DDBJ databases">
        <title>WGS assembly of Panicum hallii.</title>
        <authorList>
            <person name="Lovell J."/>
            <person name="Jenkins J."/>
            <person name="Lowry D."/>
            <person name="Mamidi S."/>
            <person name="Sreedasyam A."/>
            <person name="Weng X."/>
            <person name="Barry K."/>
            <person name="Bonette J."/>
            <person name="Campitelli B."/>
            <person name="Daum C."/>
            <person name="Gordon S."/>
            <person name="Gould B."/>
            <person name="Lipzen A."/>
            <person name="Macqueen A."/>
            <person name="Palacio-Mejia J."/>
            <person name="Plott C."/>
            <person name="Shakirov E."/>
            <person name="Shu S."/>
            <person name="Yoshinaga Y."/>
            <person name="Zane M."/>
            <person name="Rokhsar D."/>
            <person name="Grimwood J."/>
            <person name="Schmutz J."/>
            <person name="Juenger T."/>
        </authorList>
    </citation>
    <scope>NUCLEOTIDE SEQUENCE [LARGE SCALE GENOMIC DNA]</scope>
    <source>
        <strain evidence="2">FIL2</strain>
    </source>
</reference>
<dbReference type="Pfam" id="PF03015">
    <property type="entry name" value="Sterile"/>
    <property type="match status" value="1"/>
</dbReference>
<feature type="domain" description="Fatty acyl-CoA reductase C-terminal" evidence="1">
    <location>
        <begin position="38"/>
        <end position="104"/>
    </location>
</feature>
<accession>A0A2T8KQV4</accession>
<name>A0A2T8KQV4_9POAL</name>
<dbReference type="Gramene" id="PVH64558">
    <property type="protein sequence ID" value="PVH64558"/>
    <property type="gene ID" value="PAHAL_2G303300"/>
</dbReference>